<gene>
    <name evidence="2" type="ORF">H2200_003454</name>
</gene>
<keyword evidence="3" id="KW-1185">Reference proteome</keyword>
<dbReference type="AlphaFoldDB" id="A0AA38XHI4"/>
<feature type="compositionally biased region" description="Basic and acidic residues" evidence="1">
    <location>
        <begin position="73"/>
        <end position="103"/>
    </location>
</feature>
<name>A0AA38XHI4_9EURO</name>
<feature type="region of interest" description="Disordered" evidence="1">
    <location>
        <begin position="68"/>
        <end position="221"/>
    </location>
</feature>
<reference evidence="2" key="1">
    <citation type="submission" date="2022-10" db="EMBL/GenBank/DDBJ databases">
        <title>Culturing micro-colonial fungi from biological soil crusts in the Mojave desert and describing Neophaeococcomyces mojavensis, and introducing the new genera and species Taxawa tesnikishii.</title>
        <authorList>
            <person name="Kurbessoian T."/>
            <person name="Stajich J.E."/>
        </authorList>
    </citation>
    <scope>NUCLEOTIDE SEQUENCE</scope>
    <source>
        <strain evidence="2">TK_41</strain>
    </source>
</reference>
<feature type="compositionally biased region" description="Polar residues" evidence="1">
    <location>
        <begin position="169"/>
        <end position="185"/>
    </location>
</feature>
<organism evidence="2 3">
    <name type="scientific">Cladophialophora chaetospira</name>
    <dbReference type="NCBI Taxonomy" id="386627"/>
    <lineage>
        <taxon>Eukaryota</taxon>
        <taxon>Fungi</taxon>
        <taxon>Dikarya</taxon>
        <taxon>Ascomycota</taxon>
        <taxon>Pezizomycotina</taxon>
        <taxon>Eurotiomycetes</taxon>
        <taxon>Chaetothyriomycetidae</taxon>
        <taxon>Chaetothyriales</taxon>
        <taxon>Herpotrichiellaceae</taxon>
        <taxon>Cladophialophora</taxon>
    </lineage>
</organism>
<accession>A0AA38XHI4</accession>
<protein>
    <recommendedName>
        <fullName evidence="4">Cylicin I</fullName>
    </recommendedName>
</protein>
<dbReference type="EMBL" id="JAPDRK010000004">
    <property type="protein sequence ID" value="KAJ9613512.1"/>
    <property type="molecule type" value="Genomic_DNA"/>
</dbReference>
<evidence type="ECO:0000313" key="3">
    <source>
        <dbReference type="Proteomes" id="UP001172673"/>
    </source>
</evidence>
<evidence type="ECO:0000256" key="1">
    <source>
        <dbReference type="SAM" id="MobiDB-lite"/>
    </source>
</evidence>
<feature type="compositionally biased region" description="Basic and acidic residues" evidence="1">
    <location>
        <begin position="199"/>
        <end position="221"/>
    </location>
</feature>
<feature type="compositionally biased region" description="Basic and acidic residues" evidence="1">
    <location>
        <begin position="125"/>
        <end position="168"/>
    </location>
</feature>
<proteinExistence type="predicted"/>
<evidence type="ECO:0000313" key="2">
    <source>
        <dbReference type="EMBL" id="KAJ9613512.1"/>
    </source>
</evidence>
<evidence type="ECO:0008006" key="4">
    <source>
        <dbReference type="Google" id="ProtNLM"/>
    </source>
</evidence>
<dbReference type="Proteomes" id="UP001172673">
    <property type="component" value="Unassembled WGS sequence"/>
</dbReference>
<feature type="compositionally biased region" description="Acidic residues" evidence="1">
    <location>
        <begin position="104"/>
        <end position="124"/>
    </location>
</feature>
<sequence>MPLPRPTALRGSIRSFSLKRAGTQARATLRGVGRRTYASEHGAQKSSDIPWLIGSIVVTVPAAGWLWQQGPTKSDHGHGHDAHTEEEHEDAPAEESKEEGGEEPKEEESGKEDDSGKEDESGDKEEDKQDESKDEDKDDSGREGKDKEVSGKGKALPESESKEEKDSQGDLSGSNHPAMTRPQQQKKPEGPPATAKLHGTVDKSQRPEEPQDEKRGDSGEK</sequence>
<comment type="caution">
    <text evidence="2">The sequence shown here is derived from an EMBL/GenBank/DDBJ whole genome shotgun (WGS) entry which is preliminary data.</text>
</comment>